<dbReference type="PIRSF" id="PIRSF003107">
    <property type="entry name" value="PhoU"/>
    <property type="match status" value="1"/>
</dbReference>
<dbReference type="PANTHER" id="PTHR42930">
    <property type="entry name" value="PHOSPHATE-SPECIFIC TRANSPORT SYSTEM ACCESSORY PROTEIN PHOU"/>
    <property type="match status" value="1"/>
</dbReference>
<comment type="similarity">
    <text evidence="2 7">Belongs to the PhoU family.</text>
</comment>
<feature type="domain" description="PhoU" evidence="9">
    <location>
        <begin position="120"/>
        <end position="205"/>
    </location>
</feature>
<dbReference type="InterPro" id="IPR028366">
    <property type="entry name" value="PhoU"/>
</dbReference>
<gene>
    <name evidence="10" type="ORF">SAMN02745196_00270</name>
</gene>
<dbReference type="Pfam" id="PF01895">
    <property type="entry name" value="PhoU"/>
    <property type="match status" value="2"/>
</dbReference>
<feature type="coiled-coil region" evidence="8">
    <location>
        <begin position="2"/>
        <end position="29"/>
    </location>
</feature>
<name>A0A1M5SRD2_9CLOT</name>
<evidence type="ECO:0000256" key="2">
    <source>
        <dbReference type="ARBA" id="ARBA00008107"/>
    </source>
</evidence>
<accession>A0A1M5SRD2</accession>
<dbReference type="Gene3D" id="1.20.58.220">
    <property type="entry name" value="Phosphate transport system protein phou homolog 2, domain 2"/>
    <property type="match status" value="1"/>
</dbReference>
<comment type="subcellular location">
    <subcellularLocation>
        <location evidence="1 7">Cytoplasm</location>
    </subcellularLocation>
</comment>
<protein>
    <recommendedName>
        <fullName evidence="7">Phosphate-specific transport system accessory protein PhoU</fullName>
    </recommendedName>
</protein>
<dbReference type="AlphaFoldDB" id="A0A1M5SRD2"/>
<dbReference type="GO" id="GO:0006817">
    <property type="term" value="P:phosphate ion transport"/>
    <property type="evidence" value="ECO:0007669"/>
    <property type="project" value="UniProtKB-KW"/>
</dbReference>
<dbReference type="NCBIfam" id="TIGR02135">
    <property type="entry name" value="phoU_full"/>
    <property type="match status" value="1"/>
</dbReference>
<keyword evidence="6 7" id="KW-0592">Phosphate transport</keyword>
<comment type="subunit">
    <text evidence="3 7">Homodimer.</text>
</comment>
<dbReference type="InterPro" id="IPR026022">
    <property type="entry name" value="PhoU_dom"/>
</dbReference>
<dbReference type="FunFam" id="1.20.58.220:FF:000004">
    <property type="entry name" value="Phosphate-specific transport system accessory protein PhoU"/>
    <property type="match status" value="1"/>
</dbReference>
<comment type="function">
    <text evidence="7">Plays a role in the regulation of phosphate uptake.</text>
</comment>
<evidence type="ECO:0000256" key="3">
    <source>
        <dbReference type="ARBA" id="ARBA00011738"/>
    </source>
</evidence>
<dbReference type="EMBL" id="FQXP01000003">
    <property type="protein sequence ID" value="SHH40878.1"/>
    <property type="molecule type" value="Genomic_DNA"/>
</dbReference>
<dbReference type="GO" id="GO:0045936">
    <property type="term" value="P:negative regulation of phosphate metabolic process"/>
    <property type="evidence" value="ECO:0007669"/>
    <property type="project" value="InterPro"/>
</dbReference>
<dbReference type="GO" id="GO:0030643">
    <property type="term" value="P:intracellular phosphate ion homeostasis"/>
    <property type="evidence" value="ECO:0007669"/>
    <property type="project" value="InterPro"/>
</dbReference>
<keyword evidence="8" id="KW-0175">Coiled coil</keyword>
<evidence type="ECO:0000313" key="10">
    <source>
        <dbReference type="EMBL" id="SHH40878.1"/>
    </source>
</evidence>
<evidence type="ECO:0000256" key="6">
    <source>
        <dbReference type="ARBA" id="ARBA00022592"/>
    </source>
</evidence>
<organism evidence="10 11">
    <name type="scientific">Clostridium collagenovorans DSM 3089</name>
    <dbReference type="NCBI Taxonomy" id="1121306"/>
    <lineage>
        <taxon>Bacteria</taxon>
        <taxon>Bacillati</taxon>
        <taxon>Bacillota</taxon>
        <taxon>Clostridia</taxon>
        <taxon>Eubacteriales</taxon>
        <taxon>Clostridiaceae</taxon>
        <taxon>Clostridium</taxon>
    </lineage>
</organism>
<evidence type="ECO:0000256" key="7">
    <source>
        <dbReference type="PIRNR" id="PIRNR003107"/>
    </source>
</evidence>
<dbReference type="SUPFAM" id="SSF109755">
    <property type="entry name" value="PhoU-like"/>
    <property type="match status" value="1"/>
</dbReference>
<dbReference type="STRING" id="1121306.SAMN02745196_00270"/>
<evidence type="ECO:0000256" key="8">
    <source>
        <dbReference type="SAM" id="Coils"/>
    </source>
</evidence>
<proteinExistence type="inferred from homology"/>
<sequence>MRDSFENSMKELQNDLKTMGNMVEQQLDRAVKSLLNEDCDLAEKVIKEDDEIDALEKEVENKAIILIATQQPLATDLRKIFTISKIVTDLERIADHCVSIARITQRLDNEKEYIRHLKEISDMKNIISYMIKGSIESYIHADKDKAYEVCKTDDSLDELYMSLHSLILNDMKDEKVLIENGTKLLFMLKFLERIGDHLTNICEWTIYLVTGHQVSLND</sequence>
<dbReference type="GO" id="GO:0005737">
    <property type="term" value="C:cytoplasm"/>
    <property type="evidence" value="ECO:0007669"/>
    <property type="project" value="UniProtKB-SubCell"/>
</dbReference>
<feature type="domain" description="PhoU" evidence="9">
    <location>
        <begin position="16"/>
        <end position="103"/>
    </location>
</feature>
<evidence type="ECO:0000256" key="5">
    <source>
        <dbReference type="ARBA" id="ARBA00022490"/>
    </source>
</evidence>
<evidence type="ECO:0000313" key="11">
    <source>
        <dbReference type="Proteomes" id="UP000184526"/>
    </source>
</evidence>
<evidence type="ECO:0000256" key="1">
    <source>
        <dbReference type="ARBA" id="ARBA00004496"/>
    </source>
</evidence>
<keyword evidence="4 7" id="KW-0813">Transport</keyword>
<evidence type="ECO:0000259" key="9">
    <source>
        <dbReference type="Pfam" id="PF01895"/>
    </source>
</evidence>
<reference evidence="10 11" key="1">
    <citation type="submission" date="2016-11" db="EMBL/GenBank/DDBJ databases">
        <authorList>
            <person name="Jaros S."/>
            <person name="Januszkiewicz K."/>
            <person name="Wedrychowicz H."/>
        </authorList>
    </citation>
    <scope>NUCLEOTIDE SEQUENCE [LARGE SCALE GENOMIC DNA]</scope>
    <source>
        <strain evidence="10 11">DSM 3089</strain>
    </source>
</reference>
<dbReference type="Proteomes" id="UP000184526">
    <property type="component" value="Unassembled WGS sequence"/>
</dbReference>
<dbReference type="PANTHER" id="PTHR42930:SF3">
    <property type="entry name" value="PHOSPHATE-SPECIFIC TRANSPORT SYSTEM ACCESSORY PROTEIN PHOU"/>
    <property type="match status" value="1"/>
</dbReference>
<keyword evidence="11" id="KW-1185">Reference proteome</keyword>
<evidence type="ECO:0000256" key="4">
    <source>
        <dbReference type="ARBA" id="ARBA00022448"/>
    </source>
</evidence>
<dbReference type="InterPro" id="IPR038078">
    <property type="entry name" value="PhoU-like_sf"/>
</dbReference>
<keyword evidence="5 7" id="KW-0963">Cytoplasm</keyword>